<dbReference type="InterPro" id="IPR050090">
    <property type="entry name" value="Tyrosine_recombinase_XerCD"/>
</dbReference>
<evidence type="ECO:0000256" key="1">
    <source>
        <dbReference type="ARBA" id="ARBA00008857"/>
    </source>
</evidence>
<dbReference type="AlphaFoldDB" id="A0A133KKY5"/>
<dbReference type="GO" id="GO:0015074">
    <property type="term" value="P:DNA integration"/>
    <property type="evidence" value="ECO:0007669"/>
    <property type="project" value="InterPro"/>
</dbReference>
<dbReference type="PATRIC" id="fig|1681.53.peg.1841"/>
<evidence type="ECO:0000313" key="6">
    <source>
        <dbReference type="EMBL" id="KWZ80174.1"/>
    </source>
</evidence>
<name>A0A133KKY5_BIFBI</name>
<reference evidence="6 7" key="1">
    <citation type="submission" date="2016-01" db="EMBL/GenBank/DDBJ databases">
        <authorList>
            <person name="Oliw E.H."/>
        </authorList>
    </citation>
    <scope>NUCLEOTIDE SEQUENCE [LARGE SCALE GENOMIC DNA]</scope>
    <source>
        <strain evidence="6 7">MJR8628B</strain>
    </source>
</reference>
<evidence type="ECO:0000313" key="8">
    <source>
        <dbReference type="Proteomes" id="UP000451386"/>
    </source>
</evidence>
<dbReference type="PROSITE" id="PS51898">
    <property type="entry name" value="TYR_RECOMBINASE"/>
    <property type="match status" value="1"/>
</dbReference>
<sequence>MSFTHGRVCDITEDAVKSWYYGNALKDQPDAKERIYQMLKRICKKAVEDGLLEKQPCTLPHVHRAKSKRHDVPVITNEELRTITDNMPEWCRIFQYTAAMLGLRISEVCALQRQDFDLPNRRVHISHGLNRGEGDRGPLRLATPKTKSSNAWLYIPQSFMPMLTEWLRTHVRPEPDAMFIESPASGYDIASPNSIRDHFKEAAKNAGRPDITPHQLKAMFSTMVSRTSDGPATQKAVTRHDSMEVETGYWRQDEEAQRKAVDGAGLLDDARNC</sequence>
<dbReference type="EMBL" id="WDOP01000004">
    <property type="protein sequence ID" value="KAB7486605.1"/>
    <property type="molecule type" value="Genomic_DNA"/>
</dbReference>
<proteinExistence type="inferred from homology"/>
<dbReference type="Gene3D" id="1.10.443.10">
    <property type="entry name" value="Intergrase catalytic core"/>
    <property type="match status" value="1"/>
</dbReference>
<dbReference type="InterPro" id="IPR011010">
    <property type="entry name" value="DNA_brk_join_enz"/>
</dbReference>
<evidence type="ECO:0000256" key="2">
    <source>
        <dbReference type="ARBA" id="ARBA00023125"/>
    </source>
</evidence>
<evidence type="ECO:0000313" key="7">
    <source>
        <dbReference type="Proteomes" id="UP000070092"/>
    </source>
</evidence>
<dbReference type="Gene3D" id="1.10.150.130">
    <property type="match status" value="1"/>
</dbReference>
<dbReference type="InterPro" id="IPR013762">
    <property type="entry name" value="Integrase-like_cat_sf"/>
</dbReference>
<dbReference type="RefSeq" id="WP_081092793.1">
    <property type="nucleotide sequence ID" value="NZ_KQ955781.1"/>
</dbReference>
<evidence type="ECO:0000256" key="3">
    <source>
        <dbReference type="ARBA" id="ARBA00023172"/>
    </source>
</evidence>
<dbReference type="Proteomes" id="UP000451386">
    <property type="component" value="Unassembled WGS sequence"/>
</dbReference>
<feature type="domain" description="Tyr recombinase" evidence="4">
    <location>
        <begin position="70"/>
        <end position="262"/>
    </location>
</feature>
<dbReference type="PANTHER" id="PTHR30349">
    <property type="entry name" value="PHAGE INTEGRASE-RELATED"/>
    <property type="match status" value="1"/>
</dbReference>
<organism evidence="6 7">
    <name type="scientific">Bifidobacterium bifidum</name>
    <dbReference type="NCBI Taxonomy" id="1681"/>
    <lineage>
        <taxon>Bacteria</taxon>
        <taxon>Bacillati</taxon>
        <taxon>Actinomycetota</taxon>
        <taxon>Actinomycetes</taxon>
        <taxon>Bifidobacteriales</taxon>
        <taxon>Bifidobacteriaceae</taxon>
        <taxon>Bifidobacterium</taxon>
    </lineage>
</organism>
<evidence type="ECO:0000313" key="5">
    <source>
        <dbReference type="EMBL" id="KAB7486605.1"/>
    </source>
</evidence>
<dbReference type="SUPFAM" id="SSF56349">
    <property type="entry name" value="DNA breaking-rejoining enzymes"/>
    <property type="match status" value="1"/>
</dbReference>
<accession>A0A133KKY5</accession>
<keyword evidence="2" id="KW-0238">DNA-binding</keyword>
<keyword evidence="3" id="KW-0233">DNA recombination</keyword>
<comment type="caution">
    <text evidence="6">The sequence shown here is derived from an EMBL/GenBank/DDBJ whole genome shotgun (WGS) entry which is preliminary data.</text>
</comment>
<comment type="similarity">
    <text evidence="1">Belongs to the 'phage' integrase family.</text>
</comment>
<dbReference type="InterPro" id="IPR002104">
    <property type="entry name" value="Integrase_catalytic"/>
</dbReference>
<dbReference type="Proteomes" id="UP000070092">
    <property type="component" value="Unassembled WGS sequence"/>
</dbReference>
<gene>
    <name evidence="5" type="ORF">GBA83_06235</name>
    <name evidence="6" type="ORF">HMPREF3196_01885</name>
</gene>
<dbReference type="GO" id="GO:0006310">
    <property type="term" value="P:DNA recombination"/>
    <property type="evidence" value="ECO:0007669"/>
    <property type="project" value="UniProtKB-KW"/>
</dbReference>
<evidence type="ECO:0000259" key="4">
    <source>
        <dbReference type="PROSITE" id="PS51898"/>
    </source>
</evidence>
<dbReference type="PANTHER" id="PTHR30349:SF64">
    <property type="entry name" value="PROPHAGE INTEGRASE INTD-RELATED"/>
    <property type="match status" value="1"/>
</dbReference>
<protein>
    <submittedName>
        <fullName evidence="6">Site-specific recombinase, phage integrase family</fullName>
    </submittedName>
    <submittedName>
        <fullName evidence="5">Tyrosine-type recombinase/integrase</fullName>
    </submittedName>
</protein>
<dbReference type="InterPro" id="IPR010998">
    <property type="entry name" value="Integrase_recombinase_N"/>
</dbReference>
<dbReference type="GO" id="GO:0003677">
    <property type="term" value="F:DNA binding"/>
    <property type="evidence" value="ECO:0007669"/>
    <property type="project" value="UniProtKB-KW"/>
</dbReference>
<reference evidence="5 8" key="2">
    <citation type="journal article" date="2019" name="Nat. Med.">
        <title>A library of human gut bacterial isolates paired with longitudinal multiomics data enables mechanistic microbiome research.</title>
        <authorList>
            <person name="Poyet M."/>
            <person name="Groussin M."/>
            <person name="Gibbons S.M."/>
            <person name="Avila-Pacheco J."/>
            <person name="Jiang X."/>
            <person name="Kearney S.M."/>
            <person name="Perrotta A.R."/>
            <person name="Berdy B."/>
            <person name="Zhao S."/>
            <person name="Lieberman T.D."/>
            <person name="Swanson P.K."/>
            <person name="Smith M."/>
            <person name="Roesemann S."/>
            <person name="Alexander J.E."/>
            <person name="Rich S.A."/>
            <person name="Livny J."/>
            <person name="Vlamakis H."/>
            <person name="Clish C."/>
            <person name="Bullock K."/>
            <person name="Deik A."/>
            <person name="Scott J."/>
            <person name="Pierce K.A."/>
            <person name="Xavier R.J."/>
            <person name="Alm E.J."/>
        </authorList>
    </citation>
    <scope>NUCLEOTIDE SEQUENCE [LARGE SCALE GENOMIC DNA]</scope>
    <source>
        <strain evidence="5 8">BIOML-A13</strain>
    </source>
</reference>
<dbReference type="Pfam" id="PF00589">
    <property type="entry name" value="Phage_integrase"/>
    <property type="match status" value="1"/>
</dbReference>
<dbReference type="EMBL" id="LRPO01000051">
    <property type="protein sequence ID" value="KWZ80174.1"/>
    <property type="molecule type" value="Genomic_DNA"/>
</dbReference>